<keyword evidence="4" id="KW-0418">Kinase</keyword>
<dbReference type="Pfam" id="PF00072">
    <property type="entry name" value="Response_reg"/>
    <property type="match status" value="1"/>
</dbReference>
<feature type="region of interest" description="Disordered" evidence="2">
    <location>
        <begin position="396"/>
        <end position="422"/>
    </location>
</feature>
<evidence type="ECO:0000313" key="5">
    <source>
        <dbReference type="Proteomes" id="UP000050509"/>
    </source>
</evidence>
<comment type="caution">
    <text evidence="4">The sequence shown here is derived from an EMBL/GenBank/DDBJ whole genome shotgun (WGS) entry which is preliminary data.</text>
</comment>
<dbReference type="SUPFAM" id="SSF52172">
    <property type="entry name" value="CheY-like"/>
    <property type="match status" value="1"/>
</dbReference>
<dbReference type="SUPFAM" id="SSF52540">
    <property type="entry name" value="P-loop containing nucleoside triphosphate hydrolases"/>
    <property type="match status" value="1"/>
</dbReference>
<dbReference type="GO" id="GO:0000160">
    <property type="term" value="P:phosphorelay signal transduction system"/>
    <property type="evidence" value="ECO:0007669"/>
    <property type="project" value="InterPro"/>
</dbReference>
<dbReference type="GO" id="GO:0016301">
    <property type="term" value="F:kinase activity"/>
    <property type="evidence" value="ECO:0007669"/>
    <property type="project" value="UniProtKB-KW"/>
</dbReference>
<dbReference type="PROSITE" id="PS50110">
    <property type="entry name" value="RESPONSE_REGULATORY"/>
    <property type="match status" value="1"/>
</dbReference>
<dbReference type="PANTHER" id="PTHR43384">
    <property type="entry name" value="SEPTUM SITE-DETERMINING PROTEIN MIND HOMOLOG, CHLOROPLASTIC-RELATED"/>
    <property type="match status" value="1"/>
</dbReference>
<dbReference type="InterPro" id="IPR025669">
    <property type="entry name" value="AAA_dom"/>
</dbReference>
<gene>
    <name evidence="4" type="ORF">SE17_02370</name>
</gene>
<dbReference type="GO" id="GO:0016887">
    <property type="term" value="F:ATP hydrolysis activity"/>
    <property type="evidence" value="ECO:0007669"/>
    <property type="project" value="TreeGrafter"/>
</dbReference>
<dbReference type="Pfam" id="PF13614">
    <property type="entry name" value="AAA_31"/>
    <property type="match status" value="1"/>
</dbReference>
<name>A0A0P9DXJ6_9CHLR</name>
<dbReference type="AlphaFoldDB" id="A0A0P9DXJ6"/>
<evidence type="ECO:0000313" key="4">
    <source>
        <dbReference type="EMBL" id="KPV54667.1"/>
    </source>
</evidence>
<dbReference type="InterPro" id="IPR001789">
    <property type="entry name" value="Sig_transdc_resp-reg_receiver"/>
</dbReference>
<reference evidence="4 5" key="1">
    <citation type="submission" date="2015-09" db="EMBL/GenBank/DDBJ databases">
        <title>Draft genome sequence of Kouleothrix aurantiaca JCM 19913.</title>
        <authorList>
            <person name="Hemp J."/>
        </authorList>
    </citation>
    <scope>NUCLEOTIDE SEQUENCE [LARGE SCALE GENOMIC DNA]</scope>
    <source>
        <strain evidence="4 5">COM-B</strain>
    </source>
</reference>
<evidence type="ECO:0000256" key="1">
    <source>
        <dbReference type="PROSITE-ProRule" id="PRU00169"/>
    </source>
</evidence>
<dbReference type="InterPro" id="IPR011006">
    <property type="entry name" value="CheY-like_superfamily"/>
</dbReference>
<sequence length="422" mass="46430">MPDQSEIRVLIVDDITETRDNLEKLLFFEKDIKVVAKAGTGREAVAMAKQHQPDVVLMDINMPDMDGIAATEAILSQVPTVQVIMMSVQGEQDYLRRSMLAGAREFLTKPISAEELYHAIRHVYRLQTTQRRYTTSAPAEQFMGEANSPQGQIIAVFSPKGGAGTSVVSANLAVALRQLTNKKVALVDGNVIFGDLGVIMNLVSTKTISDLANRISELDRELLNDVLTTHTSQVKVLLAPPNPQTGELVTSDHLRAILELMRKEFDYVVVDTQSSFQDRALAVLDLADRIVTLMTLEMPCIKNIKLFLEVAELLEYPPEKTLLVLNKADSRLGIRVENVEENIQHKVALQIGNAAHEMSLSINQGVPLVIEKRNHQTSKDIFALANLISNARGGATVKAGAPSPEPKAPESRGLFGRLLTKR</sequence>
<dbReference type="GO" id="GO:0009898">
    <property type="term" value="C:cytoplasmic side of plasma membrane"/>
    <property type="evidence" value="ECO:0007669"/>
    <property type="project" value="TreeGrafter"/>
</dbReference>
<dbReference type="PANTHER" id="PTHR43384:SF13">
    <property type="entry name" value="SLR0110 PROTEIN"/>
    <property type="match status" value="1"/>
</dbReference>
<feature type="domain" description="Response regulatory" evidence="3">
    <location>
        <begin position="8"/>
        <end position="124"/>
    </location>
</feature>
<evidence type="ECO:0000256" key="2">
    <source>
        <dbReference type="SAM" id="MobiDB-lite"/>
    </source>
</evidence>
<keyword evidence="5" id="KW-1185">Reference proteome</keyword>
<evidence type="ECO:0000259" key="3">
    <source>
        <dbReference type="PROSITE" id="PS50110"/>
    </source>
</evidence>
<dbReference type="Proteomes" id="UP000050509">
    <property type="component" value="Unassembled WGS sequence"/>
</dbReference>
<keyword evidence="4" id="KW-0808">Transferase</keyword>
<dbReference type="EMBL" id="LJCR01000025">
    <property type="protein sequence ID" value="KPV54667.1"/>
    <property type="molecule type" value="Genomic_DNA"/>
</dbReference>
<organism evidence="4 5">
    <name type="scientific">Kouleothrix aurantiaca</name>
    <dbReference type="NCBI Taxonomy" id="186479"/>
    <lineage>
        <taxon>Bacteria</taxon>
        <taxon>Bacillati</taxon>
        <taxon>Chloroflexota</taxon>
        <taxon>Chloroflexia</taxon>
        <taxon>Chloroflexales</taxon>
        <taxon>Roseiflexineae</taxon>
        <taxon>Roseiflexaceae</taxon>
        <taxon>Kouleothrix</taxon>
    </lineage>
</organism>
<dbReference type="PATRIC" id="fig|186479.3.peg.5062"/>
<accession>A0A0P9DXJ6</accession>
<proteinExistence type="predicted"/>
<feature type="modified residue" description="4-aspartylphosphate" evidence="1">
    <location>
        <position position="59"/>
    </location>
</feature>
<dbReference type="InterPro" id="IPR050625">
    <property type="entry name" value="ParA/MinD_ATPase"/>
</dbReference>
<dbReference type="GO" id="GO:0051782">
    <property type="term" value="P:negative regulation of cell division"/>
    <property type="evidence" value="ECO:0007669"/>
    <property type="project" value="TreeGrafter"/>
</dbReference>
<protein>
    <submittedName>
        <fullName evidence="4">Histidine kinase</fullName>
    </submittedName>
</protein>
<dbReference type="Gene3D" id="3.40.50.300">
    <property type="entry name" value="P-loop containing nucleotide triphosphate hydrolases"/>
    <property type="match status" value="1"/>
</dbReference>
<dbReference type="CDD" id="cd17535">
    <property type="entry name" value="REC_NarL-like"/>
    <property type="match status" value="1"/>
</dbReference>
<keyword evidence="1" id="KW-0597">Phosphoprotein</keyword>
<dbReference type="Gene3D" id="3.40.50.2300">
    <property type="match status" value="1"/>
</dbReference>
<dbReference type="InterPro" id="IPR027417">
    <property type="entry name" value="P-loop_NTPase"/>
</dbReference>
<dbReference type="InterPro" id="IPR058245">
    <property type="entry name" value="NreC/VraR/RcsB-like_REC"/>
</dbReference>
<dbReference type="GO" id="GO:0005524">
    <property type="term" value="F:ATP binding"/>
    <property type="evidence" value="ECO:0007669"/>
    <property type="project" value="TreeGrafter"/>
</dbReference>
<dbReference type="GO" id="GO:0005829">
    <property type="term" value="C:cytosol"/>
    <property type="evidence" value="ECO:0007669"/>
    <property type="project" value="TreeGrafter"/>
</dbReference>
<dbReference type="SMART" id="SM00448">
    <property type="entry name" value="REC"/>
    <property type="match status" value="1"/>
</dbReference>